<dbReference type="PROSITE" id="PS51450">
    <property type="entry name" value="LRR"/>
    <property type="match status" value="2"/>
</dbReference>
<dbReference type="PANTHER" id="PTHR46544:SF2">
    <property type="entry name" value="EXTRACELLULAR MATRIX PROTEIN 2-RELATED"/>
    <property type="match status" value="1"/>
</dbReference>
<dbReference type="PRINTS" id="PR00019">
    <property type="entry name" value="LEURICHRPT"/>
</dbReference>
<sequence length="353" mass="40307">MAENNIRLIAPQAFSGVPNLDTLDLSKNNLDDEAFSQNPLSSLTSLKKLNLDDNQLTRIPALPPSLEELKMNSNKLSALTLHCFTGLTNLLNLELEENLLHEGSVSPQAFRPLERLVELQLDKNHFRSIPLGLPPSLQDLEMNENLIEEATEEALRGCVHLRVLDLSHNLLHEHSIGKQAWTRLKSLEALDLSYNQFISMPLYLPRHLRKLTLQHNNISHIPSFVFRHVRPGLQTLQLSHNALSNEGLERFSFVGTYRSLHELLLDNNHLRDVPRCVRQFKNLKVLRLDNNQIRVLRKWGVCHPRNSGSTLASLRLENNLLEVERIPPDAFTCLSDAQGLVLYPQQEHNSYNQ</sequence>
<organism evidence="3 4">
    <name type="scientific">Sparus aurata</name>
    <name type="common">Gilthead sea bream</name>
    <dbReference type="NCBI Taxonomy" id="8175"/>
    <lineage>
        <taxon>Eukaryota</taxon>
        <taxon>Metazoa</taxon>
        <taxon>Chordata</taxon>
        <taxon>Craniata</taxon>
        <taxon>Vertebrata</taxon>
        <taxon>Euteleostomi</taxon>
        <taxon>Actinopterygii</taxon>
        <taxon>Neopterygii</taxon>
        <taxon>Teleostei</taxon>
        <taxon>Neoteleostei</taxon>
        <taxon>Acanthomorphata</taxon>
        <taxon>Eupercaria</taxon>
        <taxon>Spariformes</taxon>
        <taxon>Sparidae</taxon>
        <taxon>Sparus</taxon>
    </lineage>
</organism>
<accession>A0A671UQW5</accession>
<dbReference type="GO" id="GO:0030198">
    <property type="term" value="P:extracellular matrix organization"/>
    <property type="evidence" value="ECO:0007669"/>
    <property type="project" value="TreeGrafter"/>
</dbReference>
<protein>
    <submittedName>
        <fullName evidence="3">Extracellular matrix protein 2-like</fullName>
    </submittedName>
</protein>
<dbReference type="AlphaFoldDB" id="A0A671UQW5"/>
<proteinExistence type="predicted"/>
<dbReference type="PANTHER" id="PTHR46544">
    <property type="entry name" value="EXTRACELLULAR MATRIX PROTEIN 2-RELATED"/>
    <property type="match status" value="1"/>
</dbReference>
<reference evidence="3" key="1">
    <citation type="submission" date="2021-04" db="EMBL/GenBank/DDBJ databases">
        <authorList>
            <consortium name="Wellcome Sanger Institute Data Sharing"/>
        </authorList>
    </citation>
    <scope>NUCLEOTIDE SEQUENCE [LARGE SCALE GENOMIC DNA]</scope>
</reference>
<dbReference type="OMA" id="WGVCHPR"/>
<evidence type="ECO:0000256" key="1">
    <source>
        <dbReference type="ARBA" id="ARBA00022614"/>
    </source>
</evidence>
<dbReference type="Pfam" id="PF13855">
    <property type="entry name" value="LRR_8"/>
    <property type="match status" value="4"/>
</dbReference>
<dbReference type="InterPro" id="IPR003591">
    <property type="entry name" value="Leu-rich_rpt_typical-subtyp"/>
</dbReference>
<dbReference type="OrthoDB" id="676979at2759"/>
<dbReference type="GO" id="GO:0070052">
    <property type="term" value="F:collagen V binding"/>
    <property type="evidence" value="ECO:0007669"/>
    <property type="project" value="TreeGrafter"/>
</dbReference>
<dbReference type="InterPro" id="IPR001611">
    <property type="entry name" value="Leu-rich_rpt"/>
</dbReference>
<keyword evidence="2" id="KW-0677">Repeat</keyword>
<dbReference type="GeneTree" id="ENSGT00940000164248"/>
<dbReference type="SUPFAM" id="SSF52058">
    <property type="entry name" value="L domain-like"/>
    <property type="match status" value="1"/>
</dbReference>
<dbReference type="SMART" id="SM00369">
    <property type="entry name" value="LRR_TYP"/>
    <property type="match status" value="11"/>
</dbReference>
<evidence type="ECO:0000313" key="3">
    <source>
        <dbReference type="Ensembl" id="ENSSAUP00010016837.1"/>
    </source>
</evidence>
<dbReference type="InterPro" id="IPR032675">
    <property type="entry name" value="LRR_dom_sf"/>
</dbReference>
<dbReference type="Ensembl" id="ENSSAUT00010017812.1">
    <property type="protein sequence ID" value="ENSSAUP00010016837.1"/>
    <property type="gene ID" value="ENSSAUG00010007722.1"/>
</dbReference>
<reference evidence="3" key="2">
    <citation type="submission" date="2025-08" db="UniProtKB">
        <authorList>
            <consortium name="Ensembl"/>
        </authorList>
    </citation>
    <scope>IDENTIFICATION</scope>
</reference>
<evidence type="ECO:0000313" key="4">
    <source>
        <dbReference type="Proteomes" id="UP000472265"/>
    </source>
</evidence>
<name>A0A671UQW5_SPAAU</name>
<dbReference type="Gene3D" id="3.80.10.10">
    <property type="entry name" value="Ribonuclease Inhibitor"/>
    <property type="match status" value="2"/>
</dbReference>
<dbReference type="GO" id="GO:0010811">
    <property type="term" value="P:positive regulation of cell-substrate adhesion"/>
    <property type="evidence" value="ECO:0007669"/>
    <property type="project" value="TreeGrafter"/>
</dbReference>
<dbReference type="GO" id="GO:0031012">
    <property type="term" value="C:extracellular matrix"/>
    <property type="evidence" value="ECO:0007669"/>
    <property type="project" value="TreeGrafter"/>
</dbReference>
<gene>
    <name evidence="3" type="primary">si:dkey-32e6.6</name>
</gene>
<dbReference type="InParanoid" id="A0A671UQW5"/>
<reference evidence="3" key="3">
    <citation type="submission" date="2025-09" db="UniProtKB">
        <authorList>
            <consortium name="Ensembl"/>
        </authorList>
    </citation>
    <scope>IDENTIFICATION</scope>
</reference>
<evidence type="ECO:0000256" key="2">
    <source>
        <dbReference type="ARBA" id="ARBA00022737"/>
    </source>
</evidence>
<keyword evidence="4" id="KW-1185">Reference proteome</keyword>
<keyword evidence="1" id="KW-0433">Leucine-rich repeat</keyword>
<dbReference type="Proteomes" id="UP000472265">
    <property type="component" value="Chromosome 7"/>
</dbReference>
<dbReference type="SMART" id="SM00364">
    <property type="entry name" value="LRR_BAC"/>
    <property type="match status" value="5"/>
</dbReference>
<dbReference type="GO" id="GO:0008201">
    <property type="term" value="F:heparin binding"/>
    <property type="evidence" value="ECO:0007669"/>
    <property type="project" value="TreeGrafter"/>
</dbReference>
<dbReference type="InterPro" id="IPR043184">
    <property type="entry name" value="ECM2"/>
</dbReference>